<evidence type="ECO:0000313" key="2">
    <source>
        <dbReference type="Proteomes" id="UP000261212"/>
    </source>
</evidence>
<dbReference type="Gene3D" id="2.60.40.2000">
    <property type="match status" value="1"/>
</dbReference>
<dbReference type="NCBIfam" id="TIGR02856">
    <property type="entry name" value="spore_yqfC"/>
    <property type="match status" value="1"/>
</dbReference>
<protein>
    <submittedName>
        <fullName evidence="1">Sporulation protein YqfC</fullName>
    </submittedName>
</protein>
<dbReference type="InterPro" id="IPR038705">
    <property type="entry name" value="YabP_sf"/>
</dbReference>
<dbReference type="AlphaFoldDB" id="A0A3E3DW00"/>
<organism evidence="1 2">
    <name type="scientific">Anaerofustis stercorihominis</name>
    <dbReference type="NCBI Taxonomy" id="214853"/>
    <lineage>
        <taxon>Bacteria</taxon>
        <taxon>Bacillati</taxon>
        <taxon>Bacillota</taxon>
        <taxon>Clostridia</taxon>
        <taxon>Eubacteriales</taxon>
        <taxon>Eubacteriaceae</taxon>
        <taxon>Anaerofustis</taxon>
    </lineage>
</organism>
<dbReference type="GeneID" id="97999303"/>
<dbReference type="EMBL" id="QUSM01000010">
    <property type="protein sequence ID" value="RGD72858.1"/>
    <property type="molecule type" value="Genomic_DNA"/>
</dbReference>
<accession>A0A3E3DW00</accession>
<reference evidence="1 2" key="1">
    <citation type="submission" date="2018-08" db="EMBL/GenBank/DDBJ databases">
        <title>A genome reference for cultivated species of the human gut microbiota.</title>
        <authorList>
            <person name="Zou Y."/>
            <person name="Xue W."/>
            <person name="Luo G."/>
        </authorList>
    </citation>
    <scope>NUCLEOTIDE SEQUENCE [LARGE SCALE GENOMIC DNA]</scope>
    <source>
        <strain evidence="1 2">AM25-6</strain>
    </source>
</reference>
<evidence type="ECO:0000313" key="1">
    <source>
        <dbReference type="EMBL" id="RGD72858.1"/>
    </source>
</evidence>
<dbReference type="Pfam" id="PF07873">
    <property type="entry name" value="YabP"/>
    <property type="match status" value="1"/>
</dbReference>
<dbReference type="RefSeq" id="WP_007048801.1">
    <property type="nucleotide sequence ID" value="NZ_CABKNJ010000005.1"/>
</dbReference>
<dbReference type="InterPro" id="IPR022477">
    <property type="entry name" value="Spore_YqfC"/>
</dbReference>
<proteinExistence type="predicted"/>
<gene>
    <name evidence="1" type="primary">yqfC</name>
    <name evidence="1" type="ORF">DW687_12045</name>
</gene>
<sequence length="92" mass="10474">MKNFINDTKEKLTKSLQLPEEILLEKLNIEIMGNEKMNIINHKGIIFYSPENIRINTSSGLLSINGKDLLLSTLISEELIIEGQITSIEYII</sequence>
<dbReference type="Proteomes" id="UP000261212">
    <property type="component" value="Unassembled WGS sequence"/>
</dbReference>
<name>A0A3E3DW00_9FIRM</name>
<dbReference type="InterPro" id="IPR022476">
    <property type="entry name" value="Spore_YabP/YqfC"/>
</dbReference>
<comment type="caution">
    <text evidence="1">The sequence shown here is derived from an EMBL/GenBank/DDBJ whole genome shotgun (WGS) entry which is preliminary data.</text>
</comment>